<evidence type="ECO:0000313" key="8">
    <source>
        <dbReference type="EMBL" id="MFF3566407.1"/>
    </source>
</evidence>
<evidence type="ECO:0000313" key="9">
    <source>
        <dbReference type="Proteomes" id="UP001601992"/>
    </source>
</evidence>
<name>A0ABW6RR04_9NOCA</name>
<sequence length="477" mass="49238">MTTVTRASIGLRSERGPVLGALMLATSLVALDSTIIATAVLTITNSLGGFAQFPWLFSIYLLAQAVTVPIYGKLADTFGRKPVMLFGIGVFALGSLLCGVATNMVALIIFRAVQGIGAGAVQPMSMTIAGDIYTLAERAKAQGYLASVWALSSVLGPLLGGIFSQYLSWRWIFFVNLPLAALAGWMLWRSFRETAPRQRSRIDYPGATLLALGVGAIILALLEGGQAWAWDSPIGIGLFVGGGLALVLFALVERRAESPILPLWALSRRVVVASSLVSMLVGAIMLGLTSYVPTYAQGVLGADALIAGLTVGALTLGWPLSASQSGRIYLRLGFRSTALIGCTLAVLGGASLLLLTAHSSLIEVAVSCFAIGVGMGLTASPTLIAAQTSVDWTERGVVTSTNMFARSIGSAVGVAIFGAVVNARVGHGNHPTPTALTAAVHGVFLGVAAMAVVMLIAACGMPKGRAAATPEPAPVTD</sequence>
<feature type="transmembrane region" description="Helical" evidence="6">
    <location>
        <begin position="272"/>
        <end position="292"/>
    </location>
</feature>
<keyword evidence="4 6" id="KW-1133">Transmembrane helix</keyword>
<comment type="subcellular location">
    <subcellularLocation>
        <location evidence="1">Cell inner membrane</location>
        <topology evidence="1">Multi-pass membrane protein</topology>
    </subcellularLocation>
</comment>
<evidence type="ECO:0000256" key="6">
    <source>
        <dbReference type="SAM" id="Phobius"/>
    </source>
</evidence>
<dbReference type="InterPro" id="IPR036259">
    <property type="entry name" value="MFS_trans_sf"/>
</dbReference>
<accession>A0ABW6RR04</accession>
<reference evidence="8 9" key="1">
    <citation type="submission" date="2024-10" db="EMBL/GenBank/DDBJ databases">
        <title>The Natural Products Discovery Center: Release of the First 8490 Sequenced Strains for Exploring Actinobacteria Biosynthetic Diversity.</title>
        <authorList>
            <person name="Kalkreuter E."/>
            <person name="Kautsar S.A."/>
            <person name="Yang D."/>
            <person name="Bader C.D."/>
            <person name="Teijaro C.N."/>
            <person name="Fluegel L."/>
            <person name="Davis C.M."/>
            <person name="Simpson J.R."/>
            <person name="Lauterbach L."/>
            <person name="Steele A.D."/>
            <person name="Gui C."/>
            <person name="Meng S."/>
            <person name="Li G."/>
            <person name="Viehrig K."/>
            <person name="Ye F."/>
            <person name="Su P."/>
            <person name="Kiefer A.F."/>
            <person name="Nichols A."/>
            <person name="Cepeda A.J."/>
            <person name="Yan W."/>
            <person name="Fan B."/>
            <person name="Jiang Y."/>
            <person name="Adhikari A."/>
            <person name="Zheng C.-J."/>
            <person name="Schuster L."/>
            <person name="Cowan T.M."/>
            <person name="Smanski M.J."/>
            <person name="Chevrette M.G."/>
            <person name="De Carvalho L.P.S."/>
            <person name="Shen B."/>
        </authorList>
    </citation>
    <scope>NUCLEOTIDE SEQUENCE [LARGE SCALE GENOMIC DNA]</scope>
    <source>
        <strain evidence="8 9">NPDC002593</strain>
    </source>
</reference>
<evidence type="ECO:0000256" key="1">
    <source>
        <dbReference type="ARBA" id="ARBA00004429"/>
    </source>
</evidence>
<feature type="transmembrane region" description="Helical" evidence="6">
    <location>
        <begin position="361"/>
        <end position="384"/>
    </location>
</feature>
<dbReference type="Pfam" id="PF07690">
    <property type="entry name" value="MFS_1"/>
    <property type="match status" value="1"/>
</dbReference>
<comment type="caution">
    <text evidence="8">The sequence shown here is derived from an EMBL/GenBank/DDBJ whole genome shotgun (WGS) entry which is preliminary data.</text>
</comment>
<protein>
    <submittedName>
        <fullName evidence="8">MDR family MFS transporter</fullName>
    </submittedName>
</protein>
<dbReference type="CDD" id="cd17502">
    <property type="entry name" value="MFS_Azr1_MDR_like"/>
    <property type="match status" value="1"/>
</dbReference>
<evidence type="ECO:0000256" key="4">
    <source>
        <dbReference type="ARBA" id="ARBA00022989"/>
    </source>
</evidence>
<keyword evidence="5 6" id="KW-0472">Membrane</keyword>
<feature type="transmembrane region" description="Helical" evidence="6">
    <location>
        <begin position="169"/>
        <end position="188"/>
    </location>
</feature>
<organism evidence="8 9">
    <name type="scientific">Nocardia jiangxiensis</name>
    <dbReference type="NCBI Taxonomy" id="282685"/>
    <lineage>
        <taxon>Bacteria</taxon>
        <taxon>Bacillati</taxon>
        <taxon>Actinomycetota</taxon>
        <taxon>Actinomycetes</taxon>
        <taxon>Mycobacteriales</taxon>
        <taxon>Nocardiaceae</taxon>
        <taxon>Nocardia</taxon>
    </lineage>
</organism>
<dbReference type="PANTHER" id="PTHR23501">
    <property type="entry name" value="MAJOR FACILITATOR SUPERFAMILY"/>
    <property type="match status" value="1"/>
</dbReference>
<keyword evidence="2" id="KW-0813">Transport</keyword>
<dbReference type="Gene3D" id="1.20.1250.20">
    <property type="entry name" value="MFS general substrate transporter like domains"/>
    <property type="match status" value="1"/>
</dbReference>
<proteinExistence type="predicted"/>
<dbReference type="RefSeq" id="WP_040827707.1">
    <property type="nucleotide sequence ID" value="NZ_JBIAQY010000001.1"/>
</dbReference>
<dbReference type="InterPro" id="IPR020846">
    <property type="entry name" value="MFS_dom"/>
</dbReference>
<feature type="transmembrane region" description="Helical" evidence="6">
    <location>
        <begin position="435"/>
        <end position="457"/>
    </location>
</feature>
<dbReference type="PROSITE" id="PS50850">
    <property type="entry name" value="MFS"/>
    <property type="match status" value="1"/>
</dbReference>
<feature type="transmembrane region" description="Helical" evidence="6">
    <location>
        <begin position="298"/>
        <end position="320"/>
    </location>
</feature>
<keyword evidence="3 6" id="KW-0812">Transmembrane</keyword>
<keyword evidence="9" id="KW-1185">Reference proteome</keyword>
<feature type="transmembrane region" description="Helical" evidence="6">
    <location>
        <begin position="116"/>
        <end position="136"/>
    </location>
</feature>
<gene>
    <name evidence="8" type="ORF">ACFYXQ_01340</name>
</gene>
<dbReference type="SUPFAM" id="SSF103473">
    <property type="entry name" value="MFS general substrate transporter"/>
    <property type="match status" value="1"/>
</dbReference>
<dbReference type="InterPro" id="IPR011701">
    <property type="entry name" value="MFS"/>
</dbReference>
<feature type="transmembrane region" description="Helical" evidence="6">
    <location>
        <begin position="21"/>
        <end position="41"/>
    </location>
</feature>
<feature type="transmembrane region" description="Helical" evidence="6">
    <location>
        <begin position="234"/>
        <end position="252"/>
    </location>
</feature>
<dbReference type="Proteomes" id="UP001601992">
    <property type="component" value="Unassembled WGS sequence"/>
</dbReference>
<dbReference type="Gene3D" id="1.20.1720.10">
    <property type="entry name" value="Multidrug resistance protein D"/>
    <property type="match status" value="1"/>
</dbReference>
<evidence type="ECO:0000256" key="5">
    <source>
        <dbReference type="ARBA" id="ARBA00023136"/>
    </source>
</evidence>
<dbReference type="EMBL" id="JBIAQY010000001">
    <property type="protein sequence ID" value="MFF3566407.1"/>
    <property type="molecule type" value="Genomic_DNA"/>
</dbReference>
<evidence type="ECO:0000256" key="3">
    <source>
        <dbReference type="ARBA" id="ARBA00022692"/>
    </source>
</evidence>
<evidence type="ECO:0000259" key="7">
    <source>
        <dbReference type="PROSITE" id="PS50850"/>
    </source>
</evidence>
<evidence type="ECO:0000256" key="2">
    <source>
        <dbReference type="ARBA" id="ARBA00022448"/>
    </source>
</evidence>
<feature type="transmembrane region" description="Helical" evidence="6">
    <location>
        <begin position="53"/>
        <end position="71"/>
    </location>
</feature>
<dbReference type="PANTHER" id="PTHR23501:SF191">
    <property type="entry name" value="VACUOLAR BASIC AMINO ACID TRANSPORTER 4"/>
    <property type="match status" value="1"/>
</dbReference>
<feature type="domain" description="Major facilitator superfamily (MFS) profile" evidence="7">
    <location>
        <begin position="18"/>
        <end position="466"/>
    </location>
</feature>
<feature type="transmembrane region" description="Helical" evidence="6">
    <location>
        <begin position="143"/>
        <end position="163"/>
    </location>
</feature>
<feature type="transmembrane region" description="Helical" evidence="6">
    <location>
        <begin position="404"/>
        <end position="423"/>
    </location>
</feature>
<feature type="transmembrane region" description="Helical" evidence="6">
    <location>
        <begin position="332"/>
        <end position="355"/>
    </location>
</feature>
<feature type="transmembrane region" description="Helical" evidence="6">
    <location>
        <begin position="83"/>
        <end position="110"/>
    </location>
</feature>
<dbReference type="PRINTS" id="PR01036">
    <property type="entry name" value="TCRTETB"/>
</dbReference>
<feature type="transmembrane region" description="Helical" evidence="6">
    <location>
        <begin position="209"/>
        <end position="228"/>
    </location>
</feature>